<evidence type="ECO:0000313" key="5">
    <source>
        <dbReference type="EMBL" id="OZC09464.1"/>
    </source>
</evidence>
<dbReference type="InterPro" id="IPR012677">
    <property type="entry name" value="Nucleotide-bd_a/b_plait_sf"/>
</dbReference>
<evidence type="ECO:0000256" key="2">
    <source>
        <dbReference type="SAM" id="MobiDB-lite"/>
    </source>
</evidence>
<dbReference type="Gene3D" id="3.30.70.330">
    <property type="match status" value="1"/>
</dbReference>
<evidence type="ECO:0000256" key="1">
    <source>
        <dbReference type="PROSITE-ProRule" id="PRU00176"/>
    </source>
</evidence>
<dbReference type="Pfam" id="PF15375">
    <property type="entry name" value="FSAF1"/>
    <property type="match status" value="1"/>
</dbReference>
<keyword evidence="1" id="KW-0694">RNA-binding</keyword>
<feature type="compositionally biased region" description="Low complexity" evidence="2">
    <location>
        <begin position="43"/>
        <end position="54"/>
    </location>
</feature>
<feature type="compositionally biased region" description="Basic and acidic residues" evidence="2">
    <location>
        <begin position="282"/>
        <end position="325"/>
    </location>
</feature>
<dbReference type="SUPFAM" id="SSF54928">
    <property type="entry name" value="RNA-binding domain, RBD"/>
    <property type="match status" value="1"/>
</dbReference>
<feature type="region of interest" description="Disordered" evidence="2">
    <location>
        <begin position="43"/>
        <end position="66"/>
    </location>
</feature>
<gene>
    <name evidence="5" type="ORF">X798_03421</name>
</gene>
<sequence>STSDIRSTFCTSNCRLASQLLRVVLLVRVVTYATVSREPNQTITSATAQSSTTQPIDAPPNCSNEQHAPPVAPMNRWLYPTKCARCATMIQDRCATITLSFNWREMHYIFHIVMDDWNINGQEDLLAGKSGNLDEIMDSLTSCESDSFIATNFLETDTDQGIQVVPCPLSGQRAKQQKLIRKKILKTTPRNGKEFSNVVSLKKVTFDVEKFAADECSNVEERCEARARLAVKLGARPSKNKYSNYKELKEELNVTKNLEVEFDKLSALKGLKKLSMKKKKMWKEGSKSSESKSDGDKASDERKSGDVVERSDEDSRSGSRSEASRSRSRGRRQSSSYSRSRSKSPLRSSRRSRSPRHRRSSYDDRRYTFSRRDEPEPSRCLGVFGLSLYTTERDLKELFSQYGDLDNVQLVFDHPTGRSRGFGFVYFKKIEDAIEAKERIAGTEIDGHKIRIDYSITKRPHTPTPGIYMGAVDSRRRGPPRSYRRSPSPYRSYRRYRDSPPSRYYSRFVDKFQIMKVLETCSIYDLIRNEIKVME</sequence>
<evidence type="ECO:0000259" key="4">
    <source>
        <dbReference type="PROSITE" id="PS50102"/>
    </source>
</evidence>
<dbReference type="InterPro" id="IPR035979">
    <property type="entry name" value="RBD_domain_sf"/>
</dbReference>
<dbReference type="Pfam" id="PF00076">
    <property type="entry name" value="RRM_1"/>
    <property type="match status" value="1"/>
</dbReference>
<dbReference type="GO" id="GO:0003723">
    <property type="term" value="F:RNA binding"/>
    <property type="evidence" value="ECO:0007669"/>
    <property type="project" value="UniProtKB-UniRule"/>
</dbReference>
<dbReference type="OrthoDB" id="439808at2759"/>
<feature type="region of interest" description="Disordered" evidence="2">
    <location>
        <begin position="462"/>
        <end position="497"/>
    </location>
</feature>
<dbReference type="PANTHER" id="PTHR48034">
    <property type="entry name" value="TRANSFORMER-2 SEX-DETERMINING PROTEIN-RELATED"/>
    <property type="match status" value="1"/>
</dbReference>
<dbReference type="PROSITE" id="PS50102">
    <property type="entry name" value="RRM"/>
    <property type="match status" value="1"/>
</dbReference>
<dbReference type="CDD" id="cd12363">
    <property type="entry name" value="RRM_TRA2"/>
    <property type="match status" value="1"/>
</dbReference>
<keyword evidence="6" id="KW-1185">Reference proteome</keyword>
<dbReference type="AlphaFoldDB" id="A0A238BWS1"/>
<name>A0A238BWS1_9BILA</name>
<accession>A0A238BWS1</accession>
<dbReference type="SMART" id="SM00360">
    <property type="entry name" value="RRM"/>
    <property type="match status" value="1"/>
</dbReference>
<feature type="compositionally biased region" description="Basic residues" evidence="2">
    <location>
        <begin position="340"/>
        <end position="359"/>
    </location>
</feature>
<dbReference type="InterPro" id="IPR050441">
    <property type="entry name" value="RBM"/>
</dbReference>
<feature type="region of interest" description="Disordered" evidence="2">
    <location>
        <begin position="275"/>
        <end position="375"/>
    </location>
</feature>
<dbReference type="InterPro" id="IPR027973">
    <property type="entry name" value="FSAF1-like"/>
</dbReference>
<keyword evidence="3" id="KW-0732">Signal</keyword>
<feature type="signal peptide" evidence="3">
    <location>
        <begin position="1"/>
        <end position="32"/>
    </location>
</feature>
<dbReference type="InterPro" id="IPR000504">
    <property type="entry name" value="RRM_dom"/>
</dbReference>
<dbReference type="Proteomes" id="UP000242913">
    <property type="component" value="Unassembled WGS sequence"/>
</dbReference>
<evidence type="ECO:0000256" key="3">
    <source>
        <dbReference type="SAM" id="SignalP"/>
    </source>
</evidence>
<feature type="compositionally biased region" description="Basic and acidic residues" evidence="2">
    <location>
        <begin position="360"/>
        <end position="375"/>
    </location>
</feature>
<organism evidence="5 6">
    <name type="scientific">Onchocerca flexuosa</name>
    <dbReference type="NCBI Taxonomy" id="387005"/>
    <lineage>
        <taxon>Eukaryota</taxon>
        <taxon>Metazoa</taxon>
        <taxon>Ecdysozoa</taxon>
        <taxon>Nematoda</taxon>
        <taxon>Chromadorea</taxon>
        <taxon>Rhabditida</taxon>
        <taxon>Spirurina</taxon>
        <taxon>Spiruromorpha</taxon>
        <taxon>Filarioidea</taxon>
        <taxon>Onchocercidae</taxon>
        <taxon>Onchocerca</taxon>
    </lineage>
</organism>
<protein>
    <recommendedName>
        <fullName evidence="4">RRM domain-containing protein</fullName>
    </recommendedName>
</protein>
<evidence type="ECO:0000313" key="6">
    <source>
        <dbReference type="Proteomes" id="UP000242913"/>
    </source>
</evidence>
<dbReference type="EMBL" id="KZ269993">
    <property type="protein sequence ID" value="OZC09464.1"/>
    <property type="molecule type" value="Genomic_DNA"/>
</dbReference>
<reference evidence="5 6" key="1">
    <citation type="submission" date="2015-12" db="EMBL/GenBank/DDBJ databases">
        <title>Draft genome of the nematode, Onchocerca flexuosa.</title>
        <authorList>
            <person name="Mitreva M."/>
        </authorList>
    </citation>
    <scope>NUCLEOTIDE SEQUENCE [LARGE SCALE GENOMIC DNA]</scope>
    <source>
        <strain evidence="5">Red Deer</strain>
    </source>
</reference>
<proteinExistence type="predicted"/>
<feature type="chain" id="PRO_5012263366" description="RRM domain-containing protein" evidence="3">
    <location>
        <begin position="33"/>
        <end position="535"/>
    </location>
</feature>
<feature type="non-terminal residue" evidence="5">
    <location>
        <position position="1"/>
    </location>
</feature>
<feature type="domain" description="RRM" evidence="4">
    <location>
        <begin position="379"/>
        <end position="457"/>
    </location>
</feature>